<dbReference type="InterPro" id="IPR038725">
    <property type="entry name" value="YdaG_split_barrel_FMN-bd"/>
</dbReference>
<dbReference type="OrthoDB" id="434253at2759"/>
<reference evidence="3" key="1">
    <citation type="submission" date="2011-02" db="EMBL/GenBank/DDBJ databases">
        <title>The Genome Sequence of Capsaspora owczarzaki ATCC 30864.</title>
        <authorList>
            <person name="Russ C."/>
            <person name="Cuomo C."/>
            <person name="Burger G."/>
            <person name="Gray M.W."/>
            <person name="Holland P.W.H."/>
            <person name="King N."/>
            <person name="Lang F.B.F."/>
            <person name="Roger A.J."/>
            <person name="Ruiz-Trillo I."/>
            <person name="Young S.K."/>
            <person name="Zeng Q."/>
            <person name="Gargeya S."/>
            <person name="Alvarado L."/>
            <person name="Berlin A."/>
            <person name="Chapman S.B."/>
            <person name="Chen Z."/>
            <person name="Freedman E."/>
            <person name="Gellesch M."/>
            <person name="Goldberg J."/>
            <person name="Griggs A."/>
            <person name="Gujja S."/>
            <person name="Heilman E."/>
            <person name="Heiman D."/>
            <person name="Howarth C."/>
            <person name="Mehta T."/>
            <person name="Neiman D."/>
            <person name="Pearson M."/>
            <person name="Roberts A."/>
            <person name="Saif S."/>
            <person name="Shea T."/>
            <person name="Shenoy N."/>
            <person name="Sisk P."/>
            <person name="Stolte C."/>
            <person name="Sykes S."/>
            <person name="White J."/>
            <person name="Yandava C."/>
            <person name="Haas B."/>
            <person name="Nusbaum C."/>
            <person name="Birren B."/>
        </authorList>
    </citation>
    <scope>NUCLEOTIDE SEQUENCE</scope>
    <source>
        <strain evidence="3">ATCC 30864</strain>
    </source>
</reference>
<sequence>MNTNTATPAYHPSVQFVQTSDKDKARFHDVIKGSDTAMLVTHCGEGGPIRARPMALASLEDNCDTWFVTDGSEGKVAEIQQFPDVCVTIQKGATFISMSGRAFIHHEREKIHELWRDSWKTYFPKGRDSPEIALIKIEPTIGEMWDNSGVKGIKFMIEMAKARMQHRTPADMDHAKVDLHHSSMPMKM</sequence>
<protein>
    <submittedName>
        <fullName evidence="2">General stress protein</fullName>
    </submittedName>
</protein>
<dbReference type="InterPro" id="IPR012349">
    <property type="entry name" value="Split_barrel_FMN-bd"/>
</dbReference>
<accession>A0A0D2WT93</accession>
<dbReference type="PANTHER" id="PTHR34818">
    <property type="entry name" value="PROTEIN BLI-3"/>
    <property type="match status" value="1"/>
</dbReference>
<dbReference type="Pfam" id="PF16242">
    <property type="entry name" value="Pyrid_ox_like"/>
    <property type="match status" value="1"/>
</dbReference>
<dbReference type="eggNOG" id="ENOG502SCM3">
    <property type="taxonomic scope" value="Eukaryota"/>
</dbReference>
<dbReference type="EMBL" id="KE346368">
    <property type="protein sequence ID" value="KJE94838.1"/>
    <property type="molecule type" value="Genomic_DNA"/>
</dbReference>
<dbReference type="RefSeq" id="XP_004346082.1">
    <property type="nucleotide sequence ID" value="XM_004346032.2"/>
</dbReference>
<organism evidence="2 3">
    <name type="scientific">Capsaspora owczarzaki (strain ATCC 30864)</name>
    <dbReference type="NCBI Taxonomy" id="595528"/>
    <lineage>
        <taxon>Eukaryota</taxon>
        <taxon>Filasterea</taxon>
        <taxon>Capsaspora</taxon>
    </lineage>
</organism>
<feature type="domain" description="General stress protein FMN-binding split barrel" evidence="1">
    <location>
        <begin position="24"/>
        <end position="169"/>
    </location>
</feature>
<evidence type="ECO:0000259" key="1">
    <source>
        <dbReference type="Pfam" id="PF16242"/>
    </source>
</evidence>
<name>A0A0D2WT93_CAPO3</name>
<dbReference type="OMA" id="YYWDTKH"/>
<proteinExistence type="predicted"/>
<dbReference type="InParanoid" id="A0A0D2WT93"/>
<dbReference type="Proteomes" id="UP000008743">
    <property type="component" value="Unassembled WGS sequence"/>
</dbReference>
<gene>
    <name evidence="2" type="ORF">CAOG_005409</name>
</gene>
<keyword evidence="3" id="KW-1185">Reference proteome</keyword>
<evidence type="ECO:0000313" key="3">
    <source>
        <dbReference type="Proteomes" id="UP000008743"/>
    </source>
</evidence>
<dbReference type="PhylomeDB" id="A0A0D2WT93"/>
<dbReference type="Gene3D" id="2.30.110.10">
    <property type="entry name" value="Electron Transport, Fmn-binding Protein, Chain A"/>
    <property type="match status" value="1"/>
</dbReference>
<dbReference type="AlphaFoldDB" id="A0A0D2WT93"/>
<dbReference type="PANTHER" id="PTHR34818:SF1">
    <property type="entry name" value="PROTEIN BLI-3"/>
    <property type="match status" value="1"/>
</dbReference>
<dbReference type="SUPFAM" id="SSF50475">
    <property type="entry name" value="FMN-binding split barrel"/>
    <property type="match status" value="1"/>
</dbReference>
<dbReference type="InterPro" id="IPR052917">
    <property type="entry name" value="Stress-Dev_Protein"/>
</dbReference>
<evidence type="ECO:0000313" key="2">
    <source>
        <dbReference type="EMBL" id="KJE94838.1"/>
    </source>
</evidence>